<sequence>MDHFSPDYWNMHDKNKCMDTNQKNQIIFPQFATIRRIILSQTKRCPEQNPREMTLRLRCDHENFSIRHDELGVRANKRLKDMPRVIITPSSVHNEQVRQPTATNSEGNSVTLCILLLASAAADPVSWLSAGPGCTGGAIAFETPSCWSSGKIPSSTDDVTISIGETDTALVIVTNITINSITVNKSYLEIQSLSPKITTLEVVNGGTLVYSAATPPFDVSVTSSTLGLNADVAYFKGLTLNNAIISSLKKSVYIFSAVTRMNGKTAVIKIPSIDRATINWMVGDRLDINGNYTSPFAIDSNFFGNPKAPSFLTTGDFRNRPYFDTPKGFIGLMDITFYTVQYTHWRAQAVVFGDNTSIILEKENFSTRPSIDLGDSYLKLSDSTKISLLLKTPVIDITEEDYYLIKSSLFQQDTVAGSQIDVVSSYADQSCQPLAYTKSVSYMGLQLAIFKYKTPEKMTDLEVHRGDNIYTAIATFSPINDSCLLTSSTDYVVEDEVNNRVYPKLVGGQYQATFKRVSFGKHDYRVTATTYDRNLQTREIYSNTFTYTRSPAGGSGAADAVTVCVILIVSCVALLIYFEYSAQPGCHISATQLPDNTMGGWLSTPVDEEKSGSQNGLQCEGCEKMVSSNEELNPHLGKMYCTECVKAIKQNNRRTVKIIKETDQMVTTQAHNQNSTMHVEISTQEEQKE</sequence>
<name>A0A2P6NWB6_9EUKA</name>
<feature type="transmembrane region" description="Helical" evidence="2">
    <location>
        <begin position="560"/>
        <end position="578"/>
    </location>
</feature>
<comment type="caution">
    <text evidence="3">The sequence shown here is derived from an EMBL/GenBank/DDBJ whole genome shotgun (WGS) entry which is preliminary data.</text>
</comment>
<evidence type="ECO:0000256" key="1">
    <source>
        <dbReference type="SAM" id="MobiDB-lite"/>
    </source>
</evidence>
<accession>A0A2P6NWB6</accession>
<gene>
    <name evidence="3" type="ORF">PROFUN_04049</name>
</gene>
<evidence type="ECO:0000313" key="4">
    <source>
        <dbReference type="Proteomes" id="UP000241769"/>
    </source>
</evidence>
<keyword evidence="2" id="KW-0812">Transmembrane</keyword>
<dbReference type="AlphaFoldDB" id="A0A2P6NWB6"/>
<organism evidence="3 4">
    <name type="scientific">Planoprotostelium fungivorum</name>
    <dbReference type="NCBI Taxonomy" id="1890364"/>
    <lineage>
        <taxon>Eukaryota</taxon>
        <taxon>Amoebozoa</taxon>
        <taxon>Evosea</taxon>
        <taxon>Variosea</taxon>
        <taxon>Cavosteliida</taxon>
        <taxon>Cavosteliaceae</taxon>
        <taxon>Planoprotostelium</taxon>
    </lineage>
</organism>
<reference evidence="3 4" key="1">
    <citation type="journal article" date="2018" name="Genome Biol. Evol.">
        <title>Multiple Roots of Fruiting Body Formation in Amoebozoa.</title>
        <authorList>
            <person name="Hillmann F."/>
            <person name="Forbes G."/>
            <person name="Novohradska S."/>
            <person name="Ferling I."/>
            <person name="Riege K."/>
            <person name="Groth M."/>
            <person name="Westermann M."/>
            <person name="Marz M."/>
            <person name="Spaller T."/>
            <person name="Winckler T."/>
            <person name="Schaap P."/>
            <person name="Glockner G."/>
        </authorList>
    </citation>
    <scope>NUCLEOTIDE SEQUENCE [LARGE SCALE GENOMIC DNA]</scope>
    <source>
        <strain evidence="3 4">Jena</strain>
    </source>
</reference>
<keyword evidence="4" id="KW-1185">Reference proteome</keyword>
<keyword evidence="2" id="KW-1133">Transmembrane helix</keyword>
<keyword evidence="2" id="KW-0472">Membrane</keyword>
<evidence type="ECO:0000256" key="2">
    <source>
        <dbReference type="SAM" id="Phobius"/>
    </source>
</evidence>
<feature type="region of interest" description="Disordered" evidence="1">
    <location>
        <begin position="669"/>
        <end position="689"/>
    </location>
</feature>
<dbReference type="EMBL" id="MDYQ01000013">
    <property type="protein sequence ID" value="PRP88226.1"/>
    <property type="molecule type" value="Genomic_DNA"/>
</dbReference>
<evidence type="ECO:0000313" key="3">
    <source>
        <dbReference type="EMBL" id="PRP88226.1"/>
    </source>
</evidence>
<dbReference type="InParanoid" id="A0A2P6NWB6"/>
<dbReference type="Proteomes" id="UP000241769">
    <property type="component" value="Unassembled WGS sequence"/>
</dbReference>
<protein>
    <submittedName>
        <fullName evidence="3">Uncharacterized protein</fullName>
    </submittedName>
</protein>
<proteinExistence type="predicted"/>